<dbReference type="Proteomes" id="UP000827721">
    <property type="component" value="Unassembled WGS sequence"/>
</dbReference>
<evidence type="ECO:0000313" key="2">
    <source>
        <dbReference type="Proteomes" id="UP000827721"/>
    </source>
</evidence>
<evidence type="ECO:0008006" key="3">
    <source>
        <dbReference type="Google" id="ProtNLM"/>
    </source>
</evidence>
<comment type="caution">
    <text evidence="1">The sequence shown here is derived from an EMBL/GenBank/DDBJ whole genome shotgun (WGS) entry which is preliminary data.</text>
</comment>
<name>A0ABQ8ILD4_9ROSI</name>
<keyword evidence="2" id="KW-1185">Reference proteome</keyword>
<organism evidence="1 2">
    <name type="scientific">Xanthoceras sorbifolium</name>
    <dbReference type="NCBI Taxonomy" id="99658"/>
    <lineage>
        <taxon>Eukaryota</taxon>
        <taxon>Viridiplantae</taxon>
        <taxon>Streptophyta</taxon>
        <taxon>Embryophyta</taxon>
        <taxon>Tracheophyta</taxon>
        <taxon>Spermatophyta</taxon>
        <taxon>Magnoliopsida</taxon>
        <taxon>eudicotyledons</taxon>
        <taxon>Gunneridae</taxon>
        <taxon>Pentapetalae</taxon>
        <taxon>rosids</taxon>
        <taxon>malvids</taxon>
        <taxon>Sapindales</taxon>
        <taxon>Sapindaceae</taxon>
        <taxon>Xanthoceroideae</taxon>
        <taxon>Xanthoceras</taxon>
    </lineage>
</organism>
<protein>
    <recommendedName>
        <fullName evidence="3">G domain-containing protein</fullName>
    </recommendedName>
</protein>
<dbReference type="InterPro" id="IPR027417">
    <property type="entry name" value="P-loop_NTPase"/>
</dbReference>
<accession>A0ABQ8ILD4</accession>
<dbReference type="PANTHER" id="PTHR46434">
    <property type="entry name" value="GENETIC INTERACTOR OF PROHIBITINS 3, MITOCHONDRIAL"/>
    <property type="match status" value="1"/>
</dbReference>
<dbReference type="Gene3D" id="3.40.50.300">
    <property type="entry name" value="P-loop containing nucleotide triphosphate hydrolases"/>
    <property type="match status" value="1"/>
</dbReference>
<dbReference type="SUPFAM" id="SSF52540">
    <property type="entry name" value="P-loop containing nucleoside triphosphate hydrolases"/>
    <property type="match status" value="1"/>
</dbReference>
<dbReference type="EMBL" id="JAFEMO010000001">
    <property type="protein sequence ID" value="KAH7576972.1"/>
    <property type="molecule type" value="Genomic_DNA"/>
</dbReference>
<dbReference type="PANTHER" id="PTHR46434:SF1">
    <property type="entry name" value="GENETIC INTERACTOR OF PROHIBITINS 3, MITOCHONDRIAL"/>
    <property type="match status" value="1"/>
</dbReference>
<evidence type="ECO:0000313" key="1">
    <source>
        <dbReference type="EMBL" id="KAH7576972.1"/>
    </source>
</evidence>
<gene>
    <name evidence="1" type="ORF">JRO89_XS01G0184900</name>
</gene>
<sequence length="249" mass="27947">MRIQPRRRDGNYDDATPWNAICPGCGVHMQDNDSKQPDFFVKPTTQNPHALKRTHLVLISTEFEFPDSVKRGGVVFEPKKGENPDAESVKKPEKPVVCARCHALRHYRKVKDPRCRRVVSEEDCEDRVGDDRREQDCLEGRFEHRVRQRAREGGISRITKLHFVSAMKNWGLKGLIDDVVDLAGKRGNVWGIGAQNAGKSTMLNAIAKCIGGGREGGGGEEGKKVVSHLTEVPCAWDDAWDCESGRRFN</sequence>
<dbReference type="InterPro" id="IPR050896">
    <property type="entry name" value="Mito_lipid_metab_GTPase"/>
</dbReference>
<proteinExistence type="predicted"/>
<reference evidence="1 2" key="1">
    <citation type="submission" date="2021-02" db="EMBL/GenBank/DDBJ databases">
        <title>Plant Genome Project.</title>
        <authorList>
            <person name="Zhang R.-G."/>
        </authorList>
    </citation>
    <scope>NUCLEOTIDE SEQUENCE [LARGE SCALE GENOMIC DNA]</scope>
    <source>
        <tissue evidence="1">Leaves</tissue>
    </source>
</reference>